<dbReference type="Gene3D" id="3.20.20.140">
    <property type="entry name" value="Metal-dependent hydrolases"/>
    <property type="match status" value="1"/>
</dbReference>
<evidence type="ECO:0000313" key="2">
    <source>
        <dbReference type="Proteomes" id="UP000620124"/>
    </source>
</evidence>
<reference evidence="1" key="1">
    <citation type="submission" date="2020-05" db="EMBL/GenBank/DDBJ databases">
        <title>Mycena genomes resolve the evolution of fungal bioluminescence.</title>
        <authorList>
            <person name="Tsai I.J."/>
        </authorList>
    </citation>
    <scope>NUCLEOTIDE SEQUENCE</scope>
    <source>
        <strain evidence="1">CCC161011</strain>
    </source>
</reference>
<dbReference type="AlphaFoldDB" id="A0A8H6XUU1"/>
<protein>
    <submittedName>
        <fullName evidence="1">Carbohydrate esterase family 9 protein</fullName>
    </submittedName>
</protein>
<name>A0A8H6XUU1_9AGAR</name>
<organism evidence="1 2">
    <name type="scientific">Mycena venus</name>
    <dbReference type="NCBI Taxonomy" id="2733690"/>
    <lineage>
        <taxon>Eukaryota</taxon>
        <taxon>Fungi</taxon>
        <taxon>Dikarya</taxon>
        <taxon>Basidiomycota</taxon>
        <taxon>Agaricomycotina</taxon>
        <taxon>Agaricomycetes</taxon>
        <taxon>Agaricomycetidae</taxon>
        <taxon>Agaricales</taxon>
        <taxon>Marasmiineae</taxon>
        <taxon>Mycenaceae</taxon>
        <taxon>Mycena</taxon>
    </lineage>
</organism>
<sequence>MGSPLSRSGVLHLDLEGGSVFPGLISYGTALGLTHIFHEASTNDGLVLDPLSTEMPRIVDTTVVKAVDGLLFTTRDAQLAYRNGITSAVTAPSSSGFLAGLSTVFSTSAPHKLAEGAVTQEVAALHVALSLSFRVSVGTQIATLRSLLLGEGKGDLGKRFSDVVSVCIVHAICA</sequence>
<gene>
    <name evidence="1" type="ORF">MVEN_01371800</name>
</gene>
<dbReference type="OrthoDB" id="2687991at2759"/>
<evidence type="ECO:0000313" key="1">
    <source>
        <dbReference type="EMBL" id="KAF7348543.1"/>
    </source>
</evidence>
<dbReference type="Proteomes" id="UP000620124">
    <property type="component" value="Unassembled WGS sequence"/>
</dbReference>
<comment type="caution">
    <text evidence="1">The sequence shown here is derived from an EMBL/GenBank/DDBJ whole genome shotgun (WGS) entry which is preliminary data.</text>
</comment>
<keyword evidence="2" id="KW-1185">Reference proteome</keyword>
<dbReference type="EMBL" id="JACAZI010000011">
    <property type="protein sequence ID" value="KAF7348543.1"/>
    <property type="molecule type" value="Genomic_DNA"/>
</dbReference>
<accession>A0A8H6XUU1</accession>
<proteinExistence type="predicted"/>